<dbReference type="PANTHER" id="PTHR23132">
    <property type="entry name" value="D-ALANINE--D-ALANINE LIGASE"/>
    <property type="match status" value="1"/>
</dbReference>
<dbReference type="GO" id="GO:0008716">
    <property type="term" value="F:D-alanine-D-alanine ligase activity"/>
    <property type="evidence" value="ECO:0007669"/>
    <property type="project" value="InterPro"/>
</dbReference>
<evidence type="ECO:0000259" key="4">
    <source>
        <dbReference type="PROSITE" id="PS50975"/>
    </source>
</evidence>
<dbReference type="InterPro" id="IPR011761">
    <property type="entry name" value="ATP-grasp"/>
</dbReference>
<evidence type="ECO:0000256" key="1">
    <source>
        <dbReference type="ARBA" id="ARBA00010871"/>
    </source>
</evidence>
<evidence type="ECO:0000313" key="5">
    <source>
        <dbReference type="EMBL" id="OCA69086.1"/>
    </source>
</evidence>
<keyword evidence="2 5" id="KW-0436">Ligase</keyword>
<keyword evidence="3" id="KW-0067">ATP-binding</keyword>
<dbReference type="GO" id="GO:0046872">
    <property type="term" value="F:metal ion binding"/>
    <property type="evidence" value="ECO:0007669"/>
    <property type="project" value="InterPro"/>
</dbReference>
<organism evidence="5 6">
    <name type="scientific">Chryseobacterium artocarpi</name>
    <dbReference type="NCBI Taxonomy" id="1414727"/>
    <lineage>
        <taxon>Bacteria</taxon>
        <taxon>Pseudomonadati</taxon>
        <taxon>Bacteroidota</taxon>
        <taxon>Flavobacteriia</taxon>
        <taxon>Flavobacteriales</taxon>
        <taxon>Weeksellaceae</taxon>
        <taxon>Chryseobacterium group</taxon>
        <taxon>Chryseobacterium</taxon>
    </lineage>
</organism>
<comment type="caution">
    <text evidence="5">The sequence shown here is derived from an EMBL/GenBank/DDBJ whole genome shotgun (WGS) entry which is preliminary data.</text>
</comment>
<dbReference type="Gene3D" id="3.30.470.20">
    <property type="entry name" value="ATP-grasp fold, B domain"/>
    <property type="match status" value="1"/>
</dbReference>
<feature type="domain" description="ATP-grasp" evidence="4">
    <location>
        <begin position="122"/>
        <end position="345"/>
    </location>
</feature>
<dbReference type="OrthoDB" id="9803907at2"/>
<protein>
    <submittedName>
        <fullName evidence="5">Carboxylate--amine ligase</fullName>
    </submittedName>
</protein>
<keyword evidence="6" id="KW-1185">Reference proteome</keyword>
<dbReference type="EMBL" id="MAYH01000048">
    <property type="protein sequence ID" value="OCA69086.1"/>
    <property type="molecule type" value="Genomic_DNA"/>
</dbReference>
<dbReference type="AlphaFoldDB" id="A0A1B8ZC27"/>
<dbReference type="PANTHER" id="PTHR23132:SF23">
    <property type="entry name" value="D-ALANINE--D-ALANINE LIGASE B"/>
    <property type="match status" value="1"/>
</dbReference>
<evidence type="ECO:0000256" key="3">
    <source>
        <dbReference type="PROSITE-ProRule" id="PRU00409"/>
    </source>
</evidence>
<comment type="similarity">
    <text evidence="1">Belongs to the D-alanine--D-alanine ligase family.</text>
</comment>
<dbReference type="SUPFAM" id="SSF56059">
    <property type="entry name" value="Glutathione synthetase ATP-binding domain-like"/>
    <property type="match status" value="1"/>
</dbReference>
<name>A0A1B8ZC27_9FLAO</name>
<dbReference type="Gene3D" id="3.30.1490.20">
    <property type="entry name" value="ATP-grasp fold, A domain"/>
    <property type="match status" value="1"/>
</dbReference>
<evidence type="ECO:0000256" key="2">
    <source>
        <dbReference type="ARBA" id="ARBA00022598"/>
    </source>
</evidence>
<sequence>MEKKVAILFQAQKAPSKDNVIKPMKDGGYSDSGADIAYSLNSQKIDVLTPKNNPNPIIDKDWVFPDNDEGIFRALEMGANVFWLNTVLYRSHAIEKQFGKNLLFVGQNPNSVDSYDDKILTNKFLRQNGLNVPSYQILTKDNIEKFSVDFSFPSVIKPVRGRGSQGVYVVKNETELKSTAKNMFKDNLYGDMFYLEEFLSGQELTISVMPPGKYFINGKSTLIEDYWSLPPVERFNHENGVAPYNGIVAIIKNSKVISSEQQKSAEIVKLCRQCEAAAHLIEAKAPIRIDCRADEKGVYYLFDLNMKPNMTGSSRLHRRDQDSLTALAAREIGWSYDDLILNMLNQAWTL</sequence>
<reference evidence="5 6" key="1">
    <citation type="submission" date="2016-07" db="EMBL/GenBank/DDBJ databases">
        <authorList>
            <person name="Jeong J.-J."/>
            <person name="Kim D.W."/>
            <person name="Sang M.K."/>
            <person name="Choi I.-G."/>
            <person name="Kim K.D."/>
        </authorList>
    </citation>
    <scope>NUCLEOTIDE SEQUENCE [LARGE SCALE GENOMIC DNA]</scope>
    <source>
        <strain evidence="5 6">UTM-3</strain>
    </source>
</reference>
<keyword evidence="3" id="KW-0547">Nucleotide-binding</keyword>
<dbReference type="GO" id="GO:0005524">
    <property type="term" value="F:ATP binding"/>
    <property type="evidence" value="ECO:0007669"/>
    <property type="project" value="UniProtKB-UniRule"/>
</dbReference>
<proteinExistence type="inferred from homology"/>
<accession>A0A1B8ZC27</accession>
<gene>
    <name evidence="5" type="ORF">BBI01_17900</name>
</gene>
<dbReference type="InterPro" id="IPR013815">
    <property type="entry name" value="ATP_grasp_subdomain_1"/>
</dbReference>
<dbReference type="RefSeq" id="WP_065396185.1">
    <property type="nucleotide sequence ID" value="NZ_MAYH01000048.1"/>
</dbReference>
<dbReference type="Proteomes" id="UP000092651">
    <property type="component" value="Unassembled WGS sequence"/>
</dbReference>
<evidence type="ECO:0000313" key="6">
    <source>
        <dbReference type="Proteomes" id="UP000092651"/>
    </source>
</evidence>
<dbReference type="Pfam" id="PF07478">
    <property type="entry name" value="Dala_Dala_lig_C"/>
    <property type="match status" value="1"/>
</dbReference>
<dbReference type="PROSITE" id="PS50975">
    <property type="entry name" value="ATP_GRASP"/>
    <property type="match status" value="1"/>
</dbReference>
<dbReference type="InterPro" id="IPR011095">
    <property type="entry name" value="Dala_Dala_lig_C"/>
</dbReference>